<protein>
    <submittedName>
        <fullName evidence="1">Uncharacterized protein</fullName>
    </submittedName>
</protein>
<dbReference type="AlphaFoldDB" id="G0NWA4"/>
<dbReference type="InterPro" id="IPR004988">
    <property type="entry name" value="DUF273"/>
</dbReference>
<accession>G0NWA4</accession>
<dbReference type="HOGENOM" id="CLU_045307_0_0_1"/>
<dbReference type="EMBL" id="GL379963">
    <property type="protein sequence ID" value="EGT38746.1"/>
    <property type="molecule type" value="Genomic_DNA"/>
</dbReference>
<evidence type="ECO:0000313" key="1">
    <source>
        <dbReference type="EMBL" id="EGT38746.1"/>
    </source>
</evidence>
<dbReference type="Gene3D" id="3.90.550.10">
    <property type="entry name" value="Spore Coat Polysaccharide Biosynthesis Protein SpsA, Chain A"/>
    <property type="match status" value="1"/>
</dbReference>
<dbReference type="Proteomes" id="UP000008068">
    <property type="component" value="Unassembled WGS sequence"/>
</dbReference>
<proteinExistence type="predicted"/>
<dbReference type="PANTHER" id="PTHR31562">
    <property type="entry name" value="PROTEIN CBG18972"/>
    <property type="match status" value="1"/>
</dbReference>
<evidence type="ECO:0000313" key="2">
    <source>
        <dbReference type="Proteomes" id="UP000008068"/>
    </source>
</evidence>
<dbReference type="eggNOG" id="ENOG502SE55">
    <property type="taxonomic scope" value="Eukaryota"/>
</dbReference>
<gene>
    <name evidence="1" type="ORF">CAEBREN_01455</name>
</gene>
<dbReference type="InParanoid" id="G0NWA4"/>
<organism evidence="2">
    <name type="scientific">Caenorhabditis brenneri</name>
    <name type="common">Nematode worm</name>
    <dbReference type="NCBI Taxonomy" id="135651"/>
    <lineage>
        <taxon>Eukaryota</taxon>
        <taxon>Metazoa</taxon>
        <taxon>Ecdysozoa</taxon>
        <taxon>Nematoda</taxon>
        <taxon>Chromadorea</taxon>
        <taxon>Rhabditida</taxon>
        <taxon>Rhabditina</taxon>
        <taxon>Rhabditomorpha</taxon>
        <taxon>Rhabditoidea</taxon>
        <taxon>Rhabditidae</taxon>
        <taxon>Peloderinae</taxon>
        <taxon>Caenorhabditis</taxon>
    </lineage>
</organism>
<dbReference type="PANTHER" id="PTHR31562:SF13">
    <property type="entry name" value="NUCLEOTID_TRANS DOMAIN-CONTAINING PROTEIN-RELATED"/>
    <property type="match status" value="1"/>
</dbReference>
<dbReference type="InterPro" id="IPR029044">
    <property type="entry name" value="Nucleotide-diphossugar_trans"/>
</dbReference>
<dbReference type="Pfam" id="PF03314">
    <property type="entry name" value="DUF273"/>
    <property type="match status" value="1"/>
</dbReference>
<reference evidence="2" key="1">
    <citation type="submission" date="2011-07" db="EMBL/GenBank/DDBJ databases">
        <authorList>
            <consortium name="Caenorhabditis brenneri Sequencing and Analysis Consortium"/>
            <person name="Wilson R.K."/>
        </authorList>
    </citation>
    <scope>NUCLEOTIDE SEQUENCE [LARGE SCALE GENOMIC DNA]</scope>
    <source>
        <strain evidence="2">PB2801</strain>
    </source>
</reference>
<name>G0NWA4_CAEBE</name>
<sequence>MMFRLKKTVIGGLVFLTSLLFCCISWPEWTNSKNSNPNLEFLYRIPYPIIEKSENPLNISADSIAIVMVLAEGAKKLENFLDEKYDITFYDRHFDQEVAAGSYFVRNTTYAVNLLIDFANYETRLPVGSVHGTDNGAIHIFLAEKLFPQSTIEIESCRTAWENSRTLIDQFAYTSCIRNIIGEGTVFGKIRILKKGTGHIRDDWLTNGMWSPERDFMLHGWKMSHLAPVPHGPLFPAPKNFDLWYNPFLGDFHMDKCVMGNTTWLHNEKLITTKEAIEYELRKYEVKVSMKKIELLSGLFDQIKNTVFRVKFQPDNYSLFFFN</sequence>
<keyword evidence="2" id="KW-1185">Reference proteome</keyword>
<dbReference type="OrthoDB" id="407658at2759"/>